<evidence type="ECO:0000313" key="1">
    <source>
        <dbReference type="EMBL" id="MCE3533503.1"/>
    </source>
</evidence>
<dbReference type="RefSeq" id="WP_182350170.1">
    <property type="nucleotide sequence ID" value="NZ_JAJSPM010000009.1"/>
</dbReference>
<organism evidence="1 2">
    <name type="scientific">Legionella resiliens</name>
    <dbReference type="NCBI Taxonomy" id="2905958"/>
    <lineage>
        <taxon>Bacteria</taxon>
        <taxon>Pseudomonadati</taxon>
        <taxon>Pseudomonadota</taxon>
        <taxon>Gammaproteobacteria</taxon>
        <taxon>Legionellales</taxon>
        <taxon>Legionellaceae</taxon>
        <taxon>Legionella</taxon>
    </lineage>
</organism>
<sequence length="336" mass="37800">MFDNLPLEVLTHIYSFFNKKNEKDVFSRINRKSNKIYWIEQCKTNYGFYPKEDAREIFLAMAIIDEALDKKISIDEKEIDLFYGKLIRYNENNPGNSEIIYHIAKLYLKNKGKYQNIELGKTLCEQAATLNHNGARQLLGSFYRDGLYGYPFDSLTAIKYYQDAALSGCNNAAVELGISLRDGCGGIQKNCEQAIYYLNMAVNRNDNRAARLLGLSYCDGIGAIPQNQEKAIFNYKLAATRGDNIAARELGASFRDGLGCISKNSELAIEYFRMAALREDADAAISLGISFAFGKGCIPKDHKEAEYYLTLAANLGDPRAVKMLDDLDLIPKLTLN</sequence>
<dbReference type="Proteomes" id="UP001320170">
    <property type="component" value="Unassembled WGS sequence"/>
</dbReference>
<gene>
    <name evidence="1" type="ORF">LXO92_14105</name>
</gene>
<comment type="caution">
    <text evidence="1">The sequence shown here is derived from an EMBL/GenBank/DDBJ whole genome shotgun (WGS) entry which is preliminary data.</text>
</comment>
<dbReference type="Pfam" id="PF08238">
    <property type="entry name" value="Sel1"/>
    <property type="match status" value="6"/>
</dbReference>
<protein>
    <submittedName>
        <fullName evidence="1">Sel1 repeat family protein</fullName>
    </submittedName>
</protein>
<dbReference type="InterPro" id="IPR050767">
    <property type="entry name" value="Sel1_AlgK"/>
</dbReference>
<dbReference type="Gene3D" id="1.25.40.10">
    <property type="entry name" value="Tetratricopeptide repeat domain"/>
    <property type="match status" value="1"/>
</dbReference>
<proteinExistence type="predicted"/>
<reference evidence="1 2" key="1">
    <citation type="journal article" date="2024" name="Pathogens">
        <title>Characterization of a Novel Species of Legionella Isolated from a Healthcare Facility: Legionella resiliens sp. nov.</title>
        <authorList>
            <person name="Cristino S."/>
            <person name="Pascale M.R."/>
            <person name="Marino F."/>
            <person name="Derelitto C."/>
            <person name="Salaris S."/>
            <person name="Orsini M."/>
            <person name="Squarzoni S."/>
            <person name="Grottola A."/>
            <person name="Girolamini L."/>
        </authorList>
    </citation>
    <scope>NUCLEOTIDE SEQUENCE [LARGE SCALE GENOMIC DNA]</scope>
    <source>
        <strain evidence="1 2">8cVS16</strain>
    </source>
</reference>
<keyword evidence="2" id="KW-1185">Reference proteome</keyword>
<dbReference type="InterPro" id="IPR006597">
    <property type="entry name" value="Sel1-like"/>
</dbReference>
<evidence type="ECO:0000313" key="2">
    <source>
        <dbReference type="Proteomes" id="UP001320170"/>
    </source>
</evidence>
<name>A0ABS8X947_9GAMM</name>
<dbReference type="PANTHER" id="PTHR11102">
    <property type="entry name" value="SEL-1-LIKE PROTEIN"/>
    <property type="match status" value="1"/>
</dbReference>
<dbReference type="SMART" id="SM00671">
    <property type="entry name" value="SEL1"/>
    <property type="match status" value="6"/>
</dbReference>
<accession>A0ABS8X947</accession>
<dbReference type="InterPro" id="IPR011990">
    <property type="entry name" value="TPR-like_helical_dom_sf"/>
</dbReference>
<dbReference type="SUPFAM" id="SSF81901">
    <property type="entry name" value="HCP-like"/>
    <property type="match status" value="2"/>
</dbReference>
<dbReference type="PANTHER" id="PTHR11102:SF147">
    <property type="entry name" value="SEL1L ADAPTOR SUBUNIT OF ERAD E3 UBIQUITIN LIGASE"/>
    <property type="match status" value="1"/>
</dbReference>
<dbReference type="EMBL" id="JAJTND010000005">
    <property type="protein sequence ID" value="MCE3533503.1"/>
    <property type="molecule type" value="Genomic_DNA"/>
</dbReference>